<dbReference type="PROSITE" id="PS51671">
    <property type="entry name" value="ACT"/>
    <property type="match status" value="1"/>
</dbReference>
<keyword evidence="5" id="KW-0584">Phenylalanine biosynthesis</keyword>
<dbReference type="Gene3D" id="3.30.70.260">
    <property type="match status" value="1"/>
</dbReference>
<organism evidence="10 11">
    <name type="scientific">Hallella faecis</name>
    <dbReference type="NCBI Taxonomy" id="2841596"/>
    <lineage>
        <taxon>Bacteria</taxon>
        <taxon>Pseudomonadati</taxon>
        <taxon>Bacteroidota</taxon>
        <taxon>Bacteroidia</taxon>
        <taxon>Bacteroidales</taxon>
        <taxon>Prevotellaceae</taxon>
        <taxon>Hallella</taxon>
    </lineage>
</organism>
<protein>
    <recommendedName>
        <fullName evidence="2">prephenate dehydratase</fullName>
        <ecNumber evidence="2">4.2.1.51</ecNumber>
    </recommendedName>
</protein>
<evidence type="ECO:0000259" key="8">
    <source>
        <dbReference type="PROSITE" id="PS51171"/>
    </source>
</evidence>
<dbReference type="Pfam" id="PF00800">
    <property type="entry name" value="PDT"/>
    <property type="match status" value="1"/>
</dbReference>
<dbReference type="RefSeq" id="WP_215758624.1">
    <property type="nucleotide sequence ID" value="NZ_JAHKBE010000001.1"/>
</dbReference>
<dbReference type="Gene3D" id="3.40.190.10">
    <property type="entry name" value="Periplasmic binding protein-like II"/>
    <property type="match status" value="2"/>
</dbReference>
<reference evidence="10 11" key="1">
    <citation type="submission" date="2024-04" db="EMBL/GenBank/DDBJ databases">
        <title>Human intestinal bacterial collection.</title>
        <authorList>
            <person name="Pauvert C."/>
            <person name="Hitch T.C.A."/>
            <person name="Clavel T."/>
        </authorList>
    </citation>
    <scope>NUCLEOTIDE SEQUENCE [LARGE SCALE GENOMIC DNA]</scope>
    <source>
        <strain evidence="10 11">CLA-AA-H145</strain>
    </source>
</reference>
<dbReference type="PROSITE" id="PS51171">
    <property type="entry name" value="PREPHENATE_DEHYDR_3"/>
    <property type="match status" value="1"/>
</dbReference>
<dbReference type="PANTHER" id="PTHR21022">
    <property type="entry name" value="PREPHENATE DEHYDRATASE P PROTEIN"/>
    <property type="match status" value="1"/>
</dbReference>
<comment type="catalytic activity">
    <reaction evidence="7">
        <text>prephenate + H(+) = 3-phenylpyruvate + CO2 + H2O</text>
        <dbReference type="Rhea" id="RHEA:21648"/>
        <dbReference type="ChEBI" id="CHEBI:15377"/>
        <dbReference type="ChEBI" id="CHEBI:15378"/>
        <dbReference type="ChEBI" id="CHEBI:16526"/>
        <dbReference type="ChEBI" id="CHEBI:18005"/>
        <dbReference type="ChEBI" id="CHEBI:29934"/>
        <dbReference type="EC" id="4.2.1.51"/>
    </reaction>
</comment>
<keyword evidence="11" id="KW-1185">Reference proteome</keyword>
<dbReference type="CDD" id="cd13631">
    <property type="entry name" value="PBP2_Ct-PDT_like"/>
    <property type="match status" value="1"/>
</dbReference>
<gene>
    <name evidence="10" type="ORF">AAAT34_01185</name>
</gene>
<dbReference type="InterPro" id="IPR045865">
    <property type="entry name" value="ACT-like_dom_sf"/>
</dbReference>
<comment type="caution">
    <text evidence="10">The sequence shown here is derived from an EMBL/GenBank/DDBJ whole genome shotgun (WGS) entry which is preliminary data.</text>
</comment>
<feature type="domain" description="Prephenate dehydratase" evidence="8">
    <location>
        <begin position="3"/>
        <end position="181"/>
    </location>
</feature>
<dbReference type="InterPro" id="IPR008242">
    <property type="entry name" value="Chor_mutase/pphenate_deHydtase"/>
</dbReference>
<keyword evidence="4" id="KW-0057">Aromatic amino acid biosynthesis</keyword>
<dbReference type="SUPFAM" id="SSF53850">
    <property type="entry name" value="Periplasmic binding protein-like II"/>
    <property type="match status" value="1"/>
</dbReference>
<dbReference type="Proteomes" id="UP001487296">
    <property type="component" value="Unassembled WGS sequence"/>
</dbReference>
<sequence>MKRIAIQGVPGSFHDIAAHQYFEGEQIMLICCDTFEKVFENIKRDPTVIGMLAIENTIAGSLLHNYELLRASGTTIVGEHKLHIQHSICCLPDDDWATLQEVHSHPVALMQCRAFLANHPTLKAVEADDTAGSAEYIAKHNFHGWAAICHADAARLYGLKVLEDHIEDNKHNFTRFLVVSDTRKADFLRPLSLSNKASIVFSLPHAEGSLSKVLTILSFYDINLTKIQSLPVIGHEWEYMFYVDVTFEDLVRYRQSIDAITPLTKDIKIIGEYQEAKNQQI</sequence>
<evidence type="ECO:0000256" key="5">
    <source>
        <dbReference type="ARBA" id="ARBA00023222"/>
    </source>
</evidence>
<evidence type="ECO:0000256" key="3">
    <source>
        <dbReference type="ARBA" id="ARBA00022605"/>
    </source>
</evidence>
<dbReference type="CDD" id="cd04905">
    <property type="entry name" value="ACT_CM-PDT"/>
    <property type="match status" value="1"/>
</dbReference>
<dbReference type="PANTHER" id="PTHR21022:SF19">
    <property type="entry name" value="PREPHENATE DEHYDRATASE-RELATED"/>
    <property type="match status" value="1"/>
</dbReference>
<dbReference type="InterPro" id="IPR018528">
    <property type="entry name" value="Preph_deHydtase_CS"/>
</dbReference>
<dbReference type="SUPFAM" id="SSF55021">
    <property type="entry name" value="ACT-like"/>
    <property type="match status" value="1"/>
</dbReference>
<evidence type="ECO:0000256" key="6">
    <source>
        <dbReference type="ARBA" id="ARBA00023239"/>
    </source>
</evidence>
<accession>A0ABV1FMN2</accession>
<evidence type="ECO:0000259" key="9">
    <source>
        <dbReference type="PROSITE" id="PS51671"/>
    </source>
</evidence>
<dbReference type="EMBL" id="JBBNFP010000002">
    <property type="protein sequence ID" value="MEQ2485663.1"/>
    <property type="molecule type" value="Genomic_DNA"/>
</dbReference>
<dbReference type="PIRSF" id="PIRSF001500">
    <property type="entry name" value="Chor_mut_pdt_Ppr"/>
    <property type="match status" value="1"/>
</dbReference>
<dbReference type="PROSITE" id="PS00857">
    <property type="entry name" value="PREPHENATE_DEHYDR_1"/>
    <property type="match status" value="1"/>
</dbReference>
<comment type="pathway">
    <text evidence="1">Amino-acid biosynthesis; L-phenylalanine biosynthesis; phenylpyruvate from prephenate: step 1/1.</text>
</comment>
<dbReference type="EC" id="4.2.1.51" evidence="2"/>
<dbReference type="InterPro" id="IPR001086">
    <property type="entry name" value="Preph_deHydtase"/>
</dbReference>
<evidence type="ECO:0000256" key="2">
    <source>
        <dbReference type="ARBA" id="ARBA00013147"/>
    </source>
</evidence>
<feature type="domain" description="ACT" evidence="9">
    <location>
        <begin position="198"/>
        <end position="274"/>
    </location>
</feature>
<proteinExistence type="predicted"/>
<evidence type="ECO:0000256" key="1">
    <source>
        <dbReference type="ARBA" id="ARBA00004741"/>
    </source>
</evidence>
<dbReference type="InterPro" id="IPR002912">
    <property type="entry name" value="ACT_dom"/>
</dbReference>
<keyword evidence="6" id="KW-0456">Lyase</keyword>
<evidence type="ECO:0000256" key="7">
    <source>
        <dbReference type="ARBA" id="ARBA00047848"/>
    </source>
</evidence>
<keyword evidence="3" id="KW-0028">Amino-acid biosynthesis</keyword>
<name>A0ABV1FMN2_9BACT</name>
<evidence type="ECO:0000313" key="11">
    <source>
        <dbReference type="Proteomes" id="UP001487296"/>
    </source>
</evidence>
<evidence type="ECO:0000313" key="10">
    <source>
        <dbReference type="EMBL" id="MEQ2485663.1"/>
    </source>
</evidence>
<evidence type="ECO:0000256" key="4">
    <source>
        <dbReference type="ARBA" id="ARBA00023141"/>
    </source>
</evidence>